<feature type="region of interest" description="Disordered" evidence="1">
    <location>
        <begin position="1"/>
        <end position="115"/>
    </location>
</feature>
<gene>
    <name evidence="2" type="ORF">F6B40_07705</name>
</gene>
<dbReference type="Pfam" id="PF06050">
    <property type="entry name" value="HGD-D"/>
    <property type="match status" value="1"/>
</dbReference>
<dbReference type="AlphaFoldDB" id="A0A5N0TGH9"/>
<feature type="compositionally biased region" description="Basic residues" evidence="1">
    <location>
        <begin position="10"/>
        <end position="19"/>
    </location>
</feature>
<comment type="caution">
    <text evidence="2">The sequence shown here is derived from an EMBL/GenBank/DDBJ whole genome shotgun (WGS) entry which is preliminary data.</text>
</comment>
<name>A0A5N0TGH9_9MICO</name>
<dbReference type="InterPro" id="IPR010327">
    <property type="entry name" value="FldB/FldC_alpha/beta"/>
</dbReference>
<evidence type="ECO:0000256" key="1">
    <source>
        <dbReference type="SAM" id="MobiDB-lite"/>
    </source>
</evidence>
<keyword evidence="3" id="KW-1185">Reference proteome</keyword>
<reference evidence="3" key="1">
    <citation type="submission" date="2019-09" db="EMBL/GenBank/DDBJ databases">
        <title>Mumia zhuanghuii sp. nov. isolated from the intestinal contents of plateau pika (Ochotona curzoniae) in the Qinghai-Tibet plateau of China.</title>
        <authorList>
            <person name="Tian Z."/>
        </authorList>
    </citation>
    <scope>NUCLEOTIDE SEQUENCE [LARGE SCALE GENOMIC DNA]</scope>
    <source>
        <strain evidence="3">L-033</strain>
    </source>
</reference>
<dbReference type="Proteomes" id="UP000326838">
    <property type="component" value="Unassembled WGS sequence"/>
</dbReference>
<sequence length="457" mass="47583">MGRPQAAVRGARRAQRQRRSCSAGAGHRRSGARRAGPLAQGGRPPHPPAVRVRRRALRERAAGDVLPQPHRPVAPGAGAGRADGRCAGRDARIRRRHDRGPPRRGRAVTPAPTIGIVGNDVPRQLVSAAGALPRRLTGSWSGPIGAEAAAHLGAVDPVTARILTELLGPGSPALDAIVVCNDSQAHLRLFYVLRMMGDRGLPPVHLVDLPRQDDPATRRFAHVQFTRLAEFCIRITGTAPDASAWRRAAAGERAVGDALARLRARRRTRPAAVSGTAALQALLIAATVGPEDAVAALDAAEVRTDLSALRVHITGSDHPDPTLYATLEGQGVTVVSEDHDTGELSWLGIAVEGEDLDTVVRGLVAAHFARPGGSAVATIAERAALSRASAESAGAQVALALVRAGDEAPLWDLAASARALADAGIPLVRRTGLTPENVAAALADAATELRTRGGEPA</sequence>
<feature type="compositionally biased region" description="Basic residues" evidence="1">
    <location>
        <begin position="92"/>
        <end position="106"/>
    </location>
</feature>
<organism evidence="2 3">
    <name type="scientific">Microbacterium caowuchunii</name>
    <dbReference type="NCBI Taxonomy" id="2614638"/>
    <lineage>
        <taxon>Bacteria</taxon>
        <taxon>Bacillati</taxon>
        <taxon>Actinomycetota</taxon>
        <taxon>Actinomycetes</taxon>
        <taxon>Micrococcales</taxon>
        <taxon>Microbacteriaceae</taxon>
        <taxon>Microbacterium</taxon>
    </lineage>
</organism>
<dbReference type="Gene3D" id="3.40.50.11890">
    <property type="match status" value="1"/>
</dbReference>
<proteinExistence type="predicted"/>
<dbReference type="EMBL" id="VYUY01000008">
    <property type="protein sequence ID" value="KAA9134273.1"/>
    <property type="molecule type" value="Genomic_DNA"/>
</dbReference>
<accession>A0A5N0TGH9</accession>
<feature type="compositionally biased region" description="Basic and acidic residues" evidence="1">
    <location>
        <begin position="82"/>
        <end position="91"/>
    </location>
</feature>
<evidence type="ECO:0000313" key="2">
    <source>
        <dbReference type="EMBL" id="KAA9134273.1"/>
    </source>
</evidence>
<evidence type="ECO:0000313" key="3">
    <source>
        <dbReference type="Proteomes" id="UP000326838"/>
    </source>
</evidence>
<protein>
    <submittedName>
        <fullName evidence="2">2-hydroxyacyl-CoA dehydratase</fullName>
    </submittedName>
</protein>